<feature type="transmembrane region" description="Helical" evidence="6">
    <location>
        <begin position="287"/>
        <end position="307"/>
    </location>
</feature>
<gene>
    <name evidence="9" type="ORF">ENU08_06740</name>
    <name evidence="8" type="ORF">ENU41_05955</name>
</gene>
<evidence type="ECO:0000256" key="2">
    <source>
        <dbReference type="ARBA" id="ARBA00022475"/>
    </source>
</evidence>
<dbReference type="EMBL" id="DTCK01000038">
    <property type="protein sequence ID" value="HGQ36203.1"/>
    <property type="molecule type" value="Genomic_DNA"/>
</dbReference>
<dbReference type="InterPro" id="IPR020846">
    <property type="entry name" value="MFS_dom"/>
</dbReference>
<keyword evidence="3 6" id="KW-0812">Transmembrane</keyword>
<evidence type="ECO:0000256" key="1">
    <source>
        <dbReference type="ARBA" id="ARBA00004651"/>
    </source>
</evidence>
<sequence>MVIAMVVGIVTHLLLLIRSVPIFILSRLLAGLAFAVGPIGTFIYANIVPPERLGTMLALSVGTMTLASGLFQVFSGAIFTALGSRYDMLFYLAAIGGFIALLMVIPVYMKIWRLAHIRLPGMKFSDIATVLKTKTIYWVGISICIYLIGWNLMYPTLSYVVRELYQAPIEIATAVFGVASLMLGLGTYIWGPILDRWGGRKTLTFALLASAITTFIMYFALASLWGYVVFFMLLTVFGVVGAPGVSYVAVRSVRPELITVAVSVPWVFVYIASILGGFLSGAFLESVGLYSTVLIAAVVELIGAIMMTRLPKI</sequence>
<keyword evidence="5 6" id="KW-0472">Membrane</keyword>
<dbReference type="Pfam" id="PF07690">
    <property type="entry name" value="MFS_1"/>
    <property type="match status" value="1"/>
</dbReference>
<dbReference type="PANTHER" id="PTHR43124:SF3">
    <property type="entry name" value="CHLORAMPHENICOL EFFLUX PUMP RV0191"/>
    <property type="match status" value="1"/>
</dbReference>
<evidence type="ECO:0000313" key="8">
    <source>
        <dbReference type="EMBL" id="HGQ36203.1"/>
    </source>
</evidence>
<feature type="transmembrane region" description="Helical" evidence="6">
    <location>
        <begin position="227"/>
        <end position="250"/>
    </location>
</feature>
<dbReference type="GO" id="GO:0005886">
    <property type="term" value="C:plasma membrane"/>
    <property type="evidence" value="ECO:0007669"/>
    <property type="project" value="UniProtKB-SubCell"/>
</dbReference>
<evidence type="ECO:0000256" key="6">
    <source>
        <dbReference type="SAM" id="Phobius"/>
    </source>
</evidence>
<evidence type="ECO:0000259" key="7">
    <source>
        <dbReference type="PROSITE" id="PS50850"/>
    </source>
</evidence>
<name>A0A7C4NME4_9CREN</name>
<feature type="transmembrane region" description="Helical" evidence="6">
    <location>
        <begin position="59"/>
        <end position="82"/>
    </location>
</feature>
<dbReference type="SUPFAM" id="SSF103473">
    <property type="entry name" value="MFS general substrate transporter"/>
    <property type="match status" value="1"/>
</dbReference>
<evidence type="ECO:0000256" key="4">
    <source>
        <dbReference type="ARBA" id="ARBA00022989"/>
    </source>
</evidence>
<dbReference type="GO" id="GO:0022857">
    <property type="term" value="F:transmembrane transporter activity"/>
    <property type="evidence" value="ECO:0007669"/>
    <property type="project" value="InterPro"/>
</dbReference>
<feature type="transmembrane region" description="Helical" evidence="6">
    <location>
        <begin position="165"/>
        <end position="190"/>
    </location>
</feature>
<dbReference type="InterPro" id="IPR050189">
    <property type="entry name" value="MFS_Efflux_Transporters"/>
</dbReference>
<feature type="transmembrane region" description="Helical" evidence="6">
    <location>
        <begin position="257"/>
        <end position="281"/>
    </location>
</feature>
<feature type="transmembrane region" description="Helical" evidence="6">
    <location>
        <begin position="135"/>
        <end position="153"/>
    </location>
</feature>
<keyword evidence="2" id="KW-1003">Cell membrane</keyword>
<feature type="transmembrane region" description="Helical" evidence="6">
    <location>
        <begin position="88"/>
        <end position="109"/>
    </location>
</feature>
<comment type="subcellular location">
    <subcellularLocation>
        <location evidence="1">Cell membrane</location>
        <topology evidence="1">Multi-pass membrane protein</topology>
    </subcellularLocation>
</comment>
<accession>A0A7C4NME4</accession>
<keyword evidence="4 6" id="KW-1133">Transmembrane helix</keyword>
<dbReference type="InterPro" id="IPR011701">
    <property type="entry name" value="MFS"/>
</dbReference>
<dbReference type="InterPro" id="IPR036259">
    <property type="entry name" value="MFS_trans_sf"/>
</dbReference>
<dbReference type="Gene3D" id="1.20.1250.20">
    <property type="entry name" value="MFS general substrate transporter like domains"/>
    <property type="match status" value="2"/>
</dbReference>
<feature type="domain" description="Major facilitator superfamily (MFS) profile" evidence="7">
    <location>
        <begin position="1"/>
        <end position="313"/>
    </location>
</feature>
<feature type="transmembrane region" description="Helical" evidence="6">
    <location>
        <begin position="202"/>
        <end position="221"/>
    </location>
</feature>
<comment type="caution">
    <text evidence="9">The sequence shown here is derived from an EMBL/GenBank/DDBJ whole genome shotgun (WGS) entry which is preliminary data.</text>
</comment>
<evidence type="ECO:0000256" key="3">
    <source>
        <dbReference type="ARBA" id="ARBA00022692"/>
    </source>
</evidence>
<feature type="transmembrane region" description="Helical" evidence="6">
    <location>
        <begin position="29"/>
        <end position="47"/>
    </location>
</feature>
<evidence type="ECO:0000256" key="5">
    <source>
        <dbReference type="ARBA" id="ARBA00023136"/>
    </source>
</evidence>
<protein>
    <submittedName>
        <fullName evidence="9">MFS transporter</fullName>
    </submittedName>
</protein>
<dbReference type="PANTHER" id="PTHR43124">
    <property type="entry name" value="PURINE EFFLUX PUMP PBUE"/>
    <property type="match status" value="1"/>
</dbReference>
<proteinExistence type="predicted"/>
<reference evidence="9" key="1">
    <citation type="journal article" date="2020" name="mSystems">
        <title>Genome- and Community-Level Interaction Insights into Carbon Utilization and Element Cycling Functions of Hydrothermarchaeota in Hydrothermal Sediment.</title>
        <authorList>
            <person name="Zhou Z."/>
            <person name="Liu Y."/>
            <person name="Xu W."/>
            <person name="Pan J."/>
            <person name="Luo Z.H."/>
            <person name="Li M."/>
        </authorList>
    </citation>
    <scope>NUCLEOTIDE SEQUENCE [LARGE SCALE GENOMIC DNA]</scope>
    <source>
        <strain evidence="9">SpSt-637</strain>
        <strain evidence="8">SpSt-667</strain>
    </source>
</reference>
<dbReference type="EMBL" id="DTBD01000060">
    <property type="protein sequence ID" value="HGQ64922.1"/>
    <property type="molecule type" value="Genomic_DNA"/>
</dbReference>
<dbReference type="AlphaFoldDB" id="A0A7C4NME4"/>
<organism evidence="9">
    <name type="scientific">Ignisphaera aggregans</name>
    <dbReference type="NCBI Taxonomy" id="334771"/>
    <lineage>
        <taxon>Archaea</taxon>
        <taxon>Thermoproteota</taxon>
        <taxon>Thermoprotei</taxon>
        <taxon>Desulfurococcales</taxon>
        <taxon>Desulfurococcaceae</taxon>
        <taxon>Ignisphaera</taxon>
    </lineage>
</organism>
<dbReference type="PROSITE" id="PS50850">
    <property type="entry name" value="MFS"/>
    <property type="match status" value="1"/>
</dbReference>
<evidence type="ECO:0000313" key="9">
    <source>
        <dbReference type="EMBL" id="HGQ64922.1"/>
    </source>
</evidence>